<dbReference type="CTD" id="729059"/>
<keyword evidence="1" id="KW-0472">Membrane</keyword>
<dbReference type="AlphaFoldDB" id="A0A8B7U3W5"/>
<sequence length="163" mass="19017">MLGELIFLFRSFHGILASSGTLGAAVAWLIGYKPALFGFLFLLLLLSNWLVKHELKLEPSESQQEDEKLKTCEVSPNHKVMGMKDTERIQACFALQDKVLERLLFSEMKLQVLENQMFLMWNKMNHPRWSSRHWNCLRRKRKMRRPESIFSTISDCTSNAPTE</sequence>
<dbReference type="RefSeq" id="XP_020012365.1">
    <property type="nucleotide sequence ID" value="XM_020156776.1"/>
</dbReference>
<gene>
    <name evidence="3" type="primary">CUNH1orf234</name>
    <name evidence="3" type="synonym">Tex46</name>
</gene>
<dbReference type="Proteomes" id="UP001732720">
    <property type="component" value="Chromosome 7"/>
</dbReference>
<dbReference type="GeneID" id="109681849"/>
<accession>A0A8B7U3W5</accession>
<organism evidence="3">
    <name type="scientific">Castor canadensis</name>
    <name type="common">American beaver</name>
    <dbReference type="NCBI Taxonomy" id="51338"/>
    <lineage>
        <taxon>Eukaryota</taxon>
        <taxon>Metazoa</taxon>
        <taxon>Chordata</taxon>
        <taxon>Craniata</taxon>
        <taxon>Vertebrata</taxon>
        <taxon>Euteleostomi</taxon>
        <taxon>Mammalia</taxon>
        <taxon>Eutheria</taxon>
        <taxon>Euarchontoglires</taxon>
        <taxon>Glires</taxon>
        <taxon>Rodentia</taxon>
        <taxon>Castorimorpha</taxon>
        <taxon>Castoridae</taxon>
        <taxon>Castor</taxon>
    </lineage>
</organism>
<evidence type="ECO:0000256" key="1">
    <source>
        <dbReference type="SAM" id="Phobius"/>
    </source>
</evidence>
<dbReference type="OrthoDB" id="9836057at2759"/>
<dbReference type="KEGG" id="ccan:109681849"/>
<evidence type="ECO:0000313" key="2">
    <source>
        <dbReference type="Proteomes" id="UP001732720"/>
    </source>
</evidence>
<protein>
    <submittedName>
        <fullName evidence="3">Testis-expressed protein 46</fullName>
    </submittedName>
    <submittedName>
        <fullName evidence="3">Uncharacterized protein C1orf234 homolog</fullName>
    </submittedName>
</protein>
<reference evidence="3" key="1">
    <citation type="submission" date="2025-08" db="UniProtKB">
        <authorList>
            <consortium name="RefSeq"/>
        </authorList>
    </citation>
    <scope>IDENTIFICATION</scope>
    <source>
        <tissue evidence="3">Leukocyte</tissue>
    </source>
</reference>
<dbReference type="PANTHER" id="PTHR39412:SF1">
    <property type="entry name" value="TESTIS-EXPRESSED PROTEIN 46"/>
    <property type="match status" value="1"/>
</dbReference>
<name>A0A8B7U3W5_CASCN</name>
<dbReference type="InterPro" id="IPR038788">
    <property type="entry name" value="TEX46-like"/>
</dbReference>
<evidence type="ECO:0000313" key="3">
    <source>
        <dbReference type="RefSeq" id="XP_020012365.1"/>
    </source>
</evidence>
<feature type="transmembrane region" description="Helical" evidence="1">
    <location>
        <begin position="35"/>
        <end position="51"/>
    </location>
</feature>
<keyword evidence="1" id="KW-1133">Transmembrane helix</keyword>
<dbReference type="PANTHER" id="PTHR39412">
    <property type="entry name" value="TESTIS-EXPRESSED PROTEIN 46"/>
    <property type="match status" value="1"/>
</dbReference>
<keyword evidence="1" id="KW-0812">Transmembrane</keyword>
<dbReference type="RefSeq" id="XP_020012365.1">
    <property type="nucleotide sequence ID" value="XM_020156776.2"/>
</dbReference>
<keyword evidence="2" id="KW-1185">Reference proteome</keyword>
<dbReference type="Pfam" id="PF17671">
    <property type="entry name" value="DUF5531"/>
    <property type="match status" value="1"/>
</dbReference>
<proteinExistence type="predicted"/>